<keyword evidence="9" id="KW-0732">Signal</keyword>
<reference evidence="11" key="1">
    <citation type="submission" date="2025-08" db="UniProtKB">
        <authorList>
            <consortium name="Ensembl"/>
        </authorList>
    </citation>
    <scope>IDENTIFICATION</scope>
</reference>
<feature type="region of interest" description="Disordered" evidence="7">
    <location>
        <begin position="262"/>
        <end position="292"/>
    </location>
</feature>
<dbReference type="GO" id="GO:0016020">
    <property type="term" value="C:membrane"/>
    <property type="evidence" value="ECO:0007669"/>
    <property type="project" value="UniProtKB-SubCell"/>
</dbReference>
<keyword evidence="5 8" id="KW-1133">Transmembrane helix</keyword>
<feature type="chain" id="PRO_5018781364" evidence="9">
    <location>
        <begin position="24"/>
        <end position="478"/>
    </location>
</feature>
<feature type="transmembrane region" description="Helical" evidence="8">
    <location>
        <begin position="392"/>
        <end position="412"/>
    </location>
</feature>
<keyword evidence="3 8" id="KW-0812">Transmembrane</keyword>
<evidence type="ECO:0000313" key="12">
    <source>
        <dbReference type="Proteomes" id="UP000261640"/>
    </source>
</evidence>
<name>A0A3Q3M6R5_9TELE</name>
<evidence type="ECO:0000256" key="2">
    <source>
        <dbReference type="ARBA" id="ARBA00008873"/>
    </source>
</evidence>
<evidence type="ECO:0000256" key="5">
    <source>
        <dbReference type="ARBA" id="ARBA00022989"/>
    </source>
</evidence>
<dbReference type="SUPFAM" id="SSF160240">
    <property type="entry name" value="Cation efflux protein cytoplasmic domain-like"/>
    <property type="match status" value="1"/>
</dbReference>
<dbReference type="Gene3D" id="1.20.1510.10">
    <property type="entry name" value="Cation efflux protein transmembrane domain"/>
    <property type="match status" value="1"/>
</dbReference>
<dbReference type="GO" id="GO:0005794">
    <property type="term" value="C:Golgi apparatus"/>
    <property type="evidence" value="ECO:0007669"/>
    <property type="project" value="TreeGrafter"/>
</dbReference>
<organism evidence="11 12">
    <name type="scientific">Mastacembelus armatus</name>
    <name type="common">zig-zag eel</name>
    <dbReference type="NCBI Taxonomy" id="205130"/>
    <lineage>
        <taxon>Eukaryota</taxon>
        <taxon>Metazoa</taxon>
        <taxon>Chordata</taxon>
        <taxon>Craniata</taxon>
        <taxon>Vertebrata</taxon>
        <taxon>Euteleostomi</taxon>
        <taxon>Actinopterygii</taxon>
        <taxon>Neopterygii</taxon>
        <taxon>Teleostei</taxon>
        <taxon>Neoteleostei</taxon>
        <taxon>Acanthomorphata</taxon>
        <taxon>Anabantaria</taxon>
        <taxon>Synbranchiformes</taxon>
        <taxon>Mastacembelidae</taxon>
        <taxon>Mastacembelus</taxon>
    </lineage>
</organism>
<accession>A0A3Q3M6R5</accession>
<feature type="transmembrane region" description="Helical" evidence="8">
    <location>
        <begin position="356"/>
        <end position="380"/>
    </location>
</feature>
<feature type="transmembrane region" description="Helical" evidence="8">
    <location>
        <begin position="139"/>
        <end position="157"/>
    </location>
</feature>
<protein>
    <submittedName>
        <fullName evidence="11">Zinc/cadmium resistance protein-like</fullName>
    </submittedName>
</protein>
<dbReference type="Ensembl" id="ENSMAMT00000017408.2">
    <property type="protein sequence ID" value="ENSMAMP00000016949.1"/>
    <property type="gene ID" value="ENSMAMG00000011482.2"/>
</dbReference>
<dbReference type="SUPFAM" id="SSF161111">
    <property type="entry name" value="Cation efflux protein transmembrane domain-like"/>
    <property type="match status" value="1"/>
</dbReference>
<dbReference type="InterPro" id="IPR027470">
    <property type="entry name" value="Cation_efflux_CTD"/>
</dbReference>
<evidence type="ECO:0000313" key="11">
    <source>
        <dbReference type="Ensembl" id="ENSMAMP00000016949.1"/>
    </source>
</evidence>
<dbReference type="InterPro" id="IPR027469">
    <property type="entry name" value="Cation_efflux_TMD_sf"/>
</dbReference>
<feature type="transmembrane region" description="Helical" evidence="8">
    <location>
        <begin position="169"/>
        <end position="189"/>
    </location>
</feature>
<dbReference type="PANTHER" id="PTHR45820">
    <property type="entry name" value="FI23527P1"/>
    <property type="match status" value="1"/>
</dbReference>
<evidence type="ECO:0000256" key="9">
    <source>
        <dbReference type="SAM" id="SignalP"/>
    </source>
</evidence>
<keyword evidence="4" id="KW-0862">Zinc</keyword>
<feature type="compositionally biased region" description="Low complexity" evidence="7">
    <location>
        <begin position="65"/>
        <end position="88"/>
    </location>
</feature>
<evidence type="ECO:0000256" key="4">
    <source>
        <dbReference type="ARBA" id="ARBA00022833"/>
    </source>
</evidence>
<feature type="domain" description="Cation efflux protein cytoplasmic" evidence="10">
    <location>
        <begin position="430"/>
        <end position="469"/>
    </location>
</feature>
<evidence type="ECO:0000256" key="1">
    <source>
        <dbReference type="ARBA" id="ARBA00004141"/>
    </source>
</evidence>
<reference evidence="11" key="2">
    <citation type="submission" date="2025-09" db="UniProtKB">
        <authorList>
            <consortium name="Ensembl"/>
        </authorList>
    </citation>
    <scope>IDENTIFICATION</scope>
</reference>
<dbReference type="GO" id="GO:0019855">
    <property type="term" value="F:calcium channel inhibitor activity"/>
    <property type="evidence" value="ECO:0007669"/>
    <property type="project" value="TreeGrafter"/>
</dbReference>
<dbReference type="STRING" id="205130.ENSMAMP00000016949"/>
<dbReference type="PANTHER" id="PTHR45820:SF6">
    <property type="entry name" value="ZINC_CADMIUM RESISTANCE PROTEIN-LIKE"/>
    <property type="match status" value="1"/>
</dbReference>
<evidence type="ECO:0000256" key="7">
    <source>
        <dbReference type="SAM" id="MobiDB-lite"/>
    </source>
</evidence>
<comment type="similarity">
    <text evidence="2">Belongs to the cation diffusion facilitator (CDF) transporter (TC 2.A.4) family. SLC30A subfamily.</text>
</comment>
<evidence type="ECO:0000256" key="6">
    <source>
        <dbReference type="ARBA" id="ARBA00023136"/>
    </source>
</evidence>
<keyword evidence="6 8" id="KW-0472">Membrane</keyword>
<evidence type="ECO:0000259" key="10">
    <source>
        <dbReference type="Pfam" id="PF16916"/>
    </source>
</evidence>
<feature type="region of interest" description="Disordered" evidence="7">
    <location>
        <begin position="61"/>
        <end position="111"/>
    </location>
</feature>
<evidence type="ECO:0000256" key="3">
    <source>
        <dbReference type="ARBA" id="ARBA00022692"/>
    </source>
</evidence>
<comment type="subcellular location">
    <subcellularLocation>
        <location evidence="1">Membrane</location>
        <topology evidence="1">Multi-pass membrane protein</topology>
    </subcellularLocation>
</comment>
<dbReference type="InterPro" id="IPR036837">
    <property type="entry name" value="Cation_efflux_CTD_sf"/>
</dbReference>
<dbReference type="Proteomes" id="UP000261640">
    <property type="component" value="Unplaced"/>
</dbReference>
<feature type="compositionally biased region" description="Polar residues" evidence="7">
    <location>
        <begin position="262"/>
        <end position="272"/>
    </location>
</feature>
<dbReference type="GO" id="GO:0006882">
    <property type="term" value="P:intracellular zinc ion homeostasis"/>
    <property type="evidence" value="ECO:0007669"/>
    <property type="project" value="TreeGrafter"/>
</dbReference>
<feature type="signal peptide" evidence="9">
    <location>
        <begin position="1"/>
        <end position="23"/>
    </location>
</feature>
<dbReference type="AlphaFoldDB" id="A0A3Q3M6R5"/>
<evidence type="ECO:0000256" key="8">
    <source>
        <dbReference type="SAM" id="Phobius"/>
    </source>
</evidence>
<dbReference type="FunCoup" id="A0A3Q3M6R5">
    <property type="interactions" value="3"/>
</dbReference>
<dbReference type="GeneTree" id="ENSGT00940000156484"/>
<sequence length="478" mass="51310">MRVLHWCMLGVTILLLVCEITTSQLCKSLITLVDGFHTLFVLISMALPPPQTAGMAKPQLLSLDSSTHPPQASSSSSSSSVPPSTLPSIKPPPATQQDQAPTPQPNHDTLSVFNSQKLSHPEVSPACGVSYTDSRIQPVGAFFSTLLLGSLCISYLLEIISFSLKPHQVQHPLLLVVVGAVGLLHKMLLLKLNWNQLHNERAGVGRRAKTESHLEVTLNAPTVLAEERTKEPGRVLYVQSALDSPLHNGALVLCNPGTSSVLGTDSHTSQHQPETHLHAAAPQHSQDSGAASGVEDQKTFKCASPSKAIADISKDCACMRPFDSQDASKASPVCNSSHHFENPVPNSHRPACMLSFILFIQGLFTSFLALVNGLVMLLLGTQCLHGSEACSLLVYLDPGLSLLAVIVLIATARPQMCRYGLLLLQATPAHISVSDVERRIASVPGVKAVHDLHIWQLAESLMVASVHVHCHAGFPAYR</sequence>
<dbReference type="Pfam" id="PF16916">
    <property type="entry name" value="ZT_dimer"/>
    <property type="match status" value="1"/>
</dbReference>
<keyword evidence="12" id="KW-1185">Reference proteome</keyword>
<dbReference type="GO" id="GO:0010312">
    <property type="term" value="P:detoxification of zinc ion"/>
    <property type="evidence" value="ECO:0007669"/>
    <property type="project" value="TreeGrafter"/>
</dbReference>
<dbReference type="GO" id="GO:0005783">
    <property type="term" value="C:endoplasmic reticulum"/>
    <property type="evidence" value="ECO:0007669"/>
    <property type="project" value="TreeGrafter"/>
</dbReference>
<proteinExistence type="inferred from homology"/>
<dbReference type="GO" id="GO:0005385">
    <property type="term" value="F:zinc ion transmembrane transporter activity"/>
    <property type="evidence" value="ECO:0007669"/>
    <property type="project" value="TreeGrafter"/>
</dbReference>
<dbReference type="InParanoid" id="A0A3Q3M6R5"/>